<evidence type="ECO:0000313" key="2">
    <source>
        <dbReference type="Proteomes" id="UP000694251"/>
    </source>
</evidence>
<dbReference type="Proteomes" id="UP000694251">
    <property type="component" value="Chromosome 8"/>
</dbReference>
<proteinExistence type="predicted"/>
<evidence type="ECO:0000313" key="1">
    <source>
        <dbReference type="EMBL" id="KAG7580528.1"/>
    </source>
</evidence>
<keyword evidence="2" id="KW-1185">Reference proteome</keyword>
<organism evidence="1 2">
    <name type="scientific">Arabidopsis suecica</name>
    <name type="common">Swedish thale-cress</name>
    <name type="synonym">Cardaminopsis suecica</name>
    <dbReference type="NCBI Taxonomy" id="45249"/>
    <lineage>
        <taxon>Eukaryota</taxon>
        <taxon>Viridiplantae</taxon>
        <taxon>Streptophyta</taxon>
        <taxon>Embryophyta</taxon>
        <taxon>Tracheophyta</taxon>
        <taxon>Spermatophyta</taxon>
        <taxon>Magnoliopsida</taxon>
        <taxon>eudicotyledons</taxon>
        <taxon>Gunneridae</taxon>
        <taxon>Pentapetalae</taxon>
        <taxon>rosids</taxon>
        <taxon>malvids</taxon>
        <taxon>Brassicales</taxon>
        <taxon>Brassicaceae</taxon>
        <taxon>Camelineae</taxon>
        <taxon>Arabidopsis</taxon>
    </lineage>
</organism>
<sequence length="465" mass="52876">MPLQNLTPSISNLSPISIWVSFHDIKISSSCVGEVVSGEDGVSDRACCDQVPPQSRASFLSFHESVSPTLSWPQPKCYGVGFFPSSNGVRRFFTGTSLFHYKRVCGSHMNLSDSGIRNQFSIWDPGVIDCDSIVSVMKFDHNRNASVRYIVESRDKMGMGTCVNKRIRHGFRTIRSQKSDFFNKNHSVEIQVKRVTAARASESCVKNLHTSWYCPDEDIPLCQICNAPFHLNKRMARRHERVQNPFSLMLGGEDDDGYVLLFFSNVNGLHQYWPIPLLQLVIFSNFNTFGNTNVLFGLKVSVRTCHICDDDVDRVVGSNTSQVVFLTEVTNLLLCQKSLWFSPVRFKDLLESGKATSSKDATVETTIRVNLFVKILKKITKSNFLRKTLVRKLWYHRVYNSELFMDTSGLKLRFAKRKFSHKLLHANRNKEKSNMKLDNNGSYGRLASKTTLRKASSISLLLYFS</sequence>
<comment type="caution">
    <text evidence="1">The sequence shown here is derived from an EMBL/GenBank/DDBJ whole genome shotgun (WGS) entry which is preliminary data.</text>
</comment>
<protein>
    <submittedName>
        <fullName evidence="1">Uncharacterized protein</fullName>
    </submittedName>
</protein>
<reference evidence="1 2" key="1">
    <citation type="submission" date="2020-12" db="EMBL/GenBank/DDBJ databases">
        <title>Concerted genomic and epigenomic changes stabilize Arabidopsis allopolyploids.</title>
        <authorList>
            <person name="Chen Z."/>
        </authorList>
    </citation>
    <scope>NUCLEOTIDE SEQUENCE [LARGE SCALE GENOMIC DNA]</scope>
    <source>
        <strain evidence="1">As9502</strain>
        <tissue evidence="1">Leaf</tissue>
    </source>
</reference>
<dbReference type="AlphaFoldDB" id="A0A8T2B0X0"/>
<dbReference type="OrthoDB" id="10658080at2759"/>
<accession>A0A8T2B0X0</accession>
<gene>
    <name evidence="1" type="ORF">ISN44_As08g003180</name>
</gene>
<dbReference type="EMBL" id="JAEFBJ010000008">
    <property type="protein sequence ID" value="KAG7580528.1"/>
    <property type="molecule type" value="Genomic_DNA"/>
</dbReference>
<name>A0A8T2B0X0_ARASU</name>